<feature type="region of interest" description="Disordered" evidence="1">
    <location>
        <begin position="45"/>
        <end position="66"/>
    </location>
</feature>
<accession>A3I244</accession>
<gene>
    <name evidence="2" type="ORF">ALPR1_04378</name>
</gene>
<reference evidence="2 3" key="1">
    <citation type="journal article" date="2011" name="J. Bacteriol.">
        <title>Complete genome sequence of Algoriphagus sp. PR1, bacterial prey of a colony-forming choanoflagellate.</title>
        <authorList>
            <person name="Alegado R.A."/>
            <person name="Ferriera S."/>
            <person name="Nusbaum C."/>
            <person name="Young S.K."/>
            <person name="Zeng Q."/>
            <person name="Imamovic A."/>
            <person name="Fairclough S.R."/>
            <person name="King N."/>
        </authorList>
    </citation>
    <scope>NUCLEOTIDE SEQUENCE [LARGE SCALE GENOMIC DNA]</scope>
    <source>
        <strain evidence="2 3">PR1</strain>
    </source>
</reference>
<name>A3I244_9BACT</name>
<evidence type="ECO:0000256" key="1">
    <source>
        <dbReference type="SAM" id="MobiDB-lite"/>
    </source>
</evidence>
<sequence>MPKIKFKFEGTIEIESSDVLNLKKNQKYRVNAILGPESIEITEIKPEIAHDPPEEKEVKEKQKDESTVVVPINEEKVTEEIEMDKPWSSEYVSLEQYGGEGYYKLIEEGLKYEGNKVKSNQPVFSPEDEGKSFCGLFAHKNPNTPSKDEYYPGIIGSRYSIITSYISPNEIEVNFNYNHQSDKGYVFFDNTMAFKLAVDATKRSASKVLELQDGKTYVVPQYEKADVRSDFYLIAKNEANLKIGWEDFFQWSDIHTIKQSAHLFEVGGNSLDFGIRNVNFLPPHRRVSGAQLFFASLFKGQPNPDQQLNIVVDNMDTTKEVNEKDARYNQFGFGYGFLYSSEKGNYVIGKNLKHRGPGFMDFKANFGGGLYAIFENVETNFKDENKFASTKVKVKGKLENNVFTITSDNTVFQIYSYDFGRGNVAHILHFDRFTFMIDGKDAILNANQFKVRPFAKGKIKLKVKNNQFVYAKEVELHAGDTLTYNGVTYKIIEKTRTYVTEWMEGDENTQYAMGLKLDKPMPVDSGIVEFDVNSIGERLDNGQEVEAYLIYKANYEFRSYENTKFEDREILDSTPVGHLSYNHKEITLWAKNFKHNGFYRQSLSHVGKSNGYTLIDCEGFGGQFSPEIEVKKEGVLPKKAEELIRNLEKR</sequence>
<protein>
    <submittedName>
        <fullName evidence="2">Uncharacterized protein</fullName>
    </submittedName>
</protein>
<evidence type="ECO:0000313" key="2">
    <source>
        <dbReference type="EMBL" id="EAZ79448.1"/>
    </source>
</evidence>
<comment type="caution">
    <text evidence="2">The sequence shown here is derived from an EMBL/GenBank/DDBJ whole genome shotgun (WGS) entry which is preliminary data.</text>
</comment>
<proteinExistence type="predicted"/>
<dbReference type="OrthoDB" id="815247at2"/>
<dbReference type="HOGENOM" id="CLU_421301_0_0_10"/>
<keyword evidence="3" id="KW-1185">Reference proteome</keyword>
<evidence type="ECO:0000313" key="3">
    <source>
        <dbReference type="Proteomes" id="UP000003919"/>
    </source>
</evidence>
<organism evidence="2 3">
    <name type="scientific">Algoriphagus machipongonensis</name>
    <dbReference type="NCBI Taxonomy" id="388413"/>
    <lineage>
        <taxon>Bacteria</taxon>
        <taxon>Pseudomonadati</taxon>
        <taxon>Bacteroidota</taxon>
        <taxon>Cytophagia</taxon>
        <taxon>Cytophagales</taxon>
        <taxon>Cyclobacteriaceae</taxon>
        <taxon>Algoriphagus</taxon>
    </lineage>
</organism>
<dbReference type="Proteomes" id="UP000003919">
    <property type="component" value="Unassembled WGS sequence"/>
</dbReference>
<dbReference type="EMBL" id="AAXU02000001">
    <property type="protein sequence ID" value="EAZ79448.1"/>
    <property type="molecule type" value="Genomic_DNA"/>
</dbReference>
<dbReference type="RefSeq" id="WP_008198629.1">
    <property type="nucleotide sequence ID" value="NZ_CM001023.1"/>
</dbReference>
<dbReference type="AlphaFoldDB" id="A3I244"/>
<dbReference type="STRING" id="388413.ALPR1_04378"/>